<dbReference type="RefSeq" id="WP_062802857.1">
    <property type="nucleotide sequence ID" value="NZ_CP014845.1"/>
</dbReference>
<dbReference type="SUPFAM" id="SSF55781">
    <property type="entry name" value="GAF domain-like"/>
    <property type="match status" value="1"/>
</dbReference>
<dbReference type="GO" id="GO:0045892">
    <property type="term" value="P:negative regulation of DNA-templated transcription"/>
    <property type="evidence" value="ECO:0007669"/>
    <property type="project" value="TreeGrafter"/>
</dbReference>
<evidence type="ECO:0000259" key="5">
    <source>
        <dbReference type="PROSITE" id="PS51078"/>
    </source>
</evidence>
<keyword evidence="7" id="KW-1185">Reference proteome</keyword>
<dbReference type="Proteomes" id="UP000075238">
    <property type="component" value="Chromosome 2"/>
</dbReference>
<dbReference type="OrthoDB" id="13103at2"/>
<dbReference type="Pfam" id="PF09339">
    <property type="entry name" value="HTH_IclR"/>
    <property type="match status" value="1"/>
</dbReference>
<evidence type="ECO:0000313" key="6">
    <source>
        <dbReference type="EMBL" id="AMR81040.1"/>
    </source>
</evidence>
<protein>
    <submittedName>
        <fullName evidence="6">IclR family transcriptional regulator</fullName>
    </submittedName>
</protein>
<dbReference type="KEGG" id="cnan:A2G96_24835"/>
<dbReference type="Pfam" id="PF01614">
    <property type="entry name" value="IclR_C"/>
    <property type="match status" value="1"/>
</dbReference>
<dbReference type="InterPro" id="IPR005471">
    <property type="entry name" value="Tscrpt_reg_IclR_N"/>
</dbReference>
<dbReference type="Gene3D" id="3.30.450.40">
    <property type="match status" value="1"/>
</dbReference>
<dbReference type="InterPro" id="IPR036388">
    <property type="entry name" value="WH-like_DNA-bd_sf"/>
</dbReference>
<accession>A0A142JSH8</accession>
<gene>
    <name evidence="6" type="ORF">A2G96_24835</name>
</gene>
<dbReference type="PROSITE" id="PS51077">
    <property type="entry name" value="HTH_ICLR"/>
    <property type="match status" value="1"/>
</dbReference>
<sequence length="274" mass="29506">MKQNMTMPFQNRTAAEDGALEEDARSLRVLAVLSSLARAQQPQTLSQLSQRLHVPKATLMRLLAAMERSGFVVRMPAERGYVPGPAAAALSLQTLRSPPLLRECRGILARLVARLGETCNLTALDGDRVLYVERVETHEPLRLQLSPGIHVPLHCTASGKLFLSAMNRLERQQTLGRLELVAHTPRTLSDLAALNAELDRLAARGIGVDHEEFVRGMCAVAVPVREPDGAGSGRVVAAIACHAPTARASLEALLQAVPTLQDAAKEMAAVLCGQ</sequence>
<name>A0A142JSH8_9BURK</name>
<dbReference type="STRING" id="1796606.A2G96_24835"/>
<evidence type="ECO:0000256" key="3">
    <source>
        <dbReference type="ARBA" id="ARBA00023163"/>
    </source>
</evidence>
<dbReference type="Gene3D" id="1.10.10.10">
    <property type="entry name" value="Winged helix-like DNA-binding domain superfamily/Winged helix DNA-binding domain"/>
    <property type="match status" value="1"/>
</dbReference>
<proteinExistence type="predicted"/>
<keyword evidence="1" id="KW-0805">Transcription regulation</keyword>
<dbReference type="EMBL" id="CP014845">
    <property type="protein sequence ID" value="AMR81040.1"/>
    <property type="molecule type" value="Genomic_DNA"/>
</dbReference>
<dbReference type="InterPro" id="IPR029016">
    <property type="entry name" value="GAF-like_dom_sf"/>
</dbReference>
<keyword evidence="2" id="KW-0238">DNA-binding</keyword>
<feature type="domain" description="IclR-ED" evidence="5">
    <location>
        <begin position="86"/>
        <end position="273"/>
    </location>
</feature>
<dbReference type="AlphaFoldDB" id="A0A142JSH8"/>
<dbReference type="SUPFAM" id="SSF46785">
    <property type="entry name" value="Winged helix' DNA-binding domain"/>
    <property type="match status" value="1"/>
</dbReference>
<keyword evidence="3" id="KW-0804">Transcription</keyword>
<dbReference type="InterPro" id="IPR050707">
    <property type="entry name" value="HTH_MetabolicPath_Reg"/>
</dbReference>
<dbReference type="PANTHER" id="PTHR30136:SF24">
    <property type="entry name" value="HTH-TYPE TRANSCRIPTIONAL REPRESSOR ALLR"/>
    <property type="match status" value="1"/>
</dbReference>
<feature type="domain" description="HTH iclR-type" evidence="4">
    <location>
        <begin position="20"/>
        <end position="85"/>
    </location>
</feature>
<dbReference type="GO" id="GO:0003700">
    <property type="term" value="F:DNA-binding transcription factor activity"/>
    <property type="evidence" value="ECO:0007669"/>
    <property type="project" value="TreeGrafter"/>
</dbReference>
<evidence type="ECO:0000256" key="2">
    <source>
        <dbReference type="ARBA" id="ARBA00023125"/>
    </source>
</evidence>
<dbReference type="GO" id="GO:0003677">
    <property type="term" value="F:DNA binding"/>
    <property type="evidence" value="ECO:0007669"/>
    <property type="project" value="UniProtKB-KW"/>
</dbReference>
<organism evidence="6 7">
    <name type="scientific">Cupriavidus nantongensis</name>
    <dbReference type="NCBI Taxonomy" id="1796606"/>
    <lineage>
        <taxon>Bacteria</taxon>
        <taxon>Pseudomonadati</taxon>
        <taxon>Pseudomonadota</taxon>
        <taxon>Betaproteobacteria</taxon>
        <taxon>Burkholderiales</taxon>
        <taxon>Burkholderiaceae</taxon>
        <taxon>Cupriavidus</taxon>
    </lineage>
</organism>
<reference evidence="6 7" key="1">
    <citation type="submission" date="2016-03" db="EMBL/GenBank/DDBJ databases">
        <title>Complete genome sequence of a novel chlorpyrifos degrading bacterium, Cupriavidus nantongensis sp. X1.</title>
        <authorList>
            <person name="Fang L."/>
        </authorList>
    </citation>
    <scope>NUCLEOTIDE SEQUENCE [LARGE SCALE GENOMIC DNA]</scope>
    <source>
        <strain evidence="6 7">X1</strain>
    </source>
</reference>
<evidence type="ECO:0000313" key="7">
    <source>
        <dbReference type="Proteomes" id="UP000075238"/>
    </source>
</evidence>
<dbReference type="PROSITE" id="PS51078">
    <property type="entry name" value="ICLR_ED"/>
    <property type="match status" value="1"/>
</dbReference>
<dbReference type="InterPro" id="IPR036390">
    <property type="entry name" value="WH_DNA-bd_sf"/>
</dbReference>
<evidence type="ECO:0000259" key="4">
    <source>
        <dbReference type="PROSITE" id="PS51077"/>
    </source>
</evidence>
<dbReference type="InterPro" id="IPR014757">
    <property type="entry name" value="Tscrpt_reg_IclR_C"/>
</dbReference>
<evidence type="ECO:0000256" key="1">
    <source>
        <dbReference type="ARBA" id="ARBA00023015"/>
    </source>
</evidence>
<dbReference type="PANTHER" id="PTHR30136">
    <property type="entry name" value="HELIX-TURN-HELIX TRANSCRIPTIONAL REGULATOR, ICLR FAMILY"/>
    <property type="match status" value="1"/>
</dbReference>
<dbReference type="SMART" id="SM00346">
    <property type="entry name" value="HTH_ICLR"/>
    <property type="match status" value="1"/>
</dbReference>